<feature type="compositionally biased region" description="Low complexity" evidence="1">
    <location>
        <begin position="345"/>
        <end position="358"/>
    </location>
</feature>
<evidence type="ECO:0000313" key="4">
    <source>
        <dbReference type="Proteomes" id="UP001064879"/>
    </source>
</evidence>
<gene>
    <name evidence="3" type="ORF">L1F31_08635</name>
</gene>
<dbReference type="EMBL" id="CP093443">
    <property type="protein sequence ID" value="UVI37699.1"/>
    <property type="molecule type" value="Genomic_DNA"/>
</dbReference>
<keyword evidence="2" id="KW-0812">Transmembrane</keyword>
<feature type="compositionally biased region" description="Basic and acidic residues" evidence="1">
    <location>
        <begin position="80"/>
        <end position="115"/>
    </location>
</feature>
<feature type="region of interest" description="Disordered" evidence="1">
    <location>
        <begin position="1"/>
        <end position="487"/>
    </location>
</feature>
<evidence type="ECO:0000313" key="3">
    <source>
        <dbReference type="EMBL" id="UVI37699.1"/>
    </source>
</evidence>
<keyword evidence="2" id="KW-1133">Transmembrane helix</keyword>
<proteinExistence type="predicted"/>
<reference evidence="3" key="1">
    <citation type="submission" date="2022-03" db="EMBL/GenBank/DDBJ databases">
        <title>Brevibacterium spongiae sp. nov., isolated from marine sponge.</title>
        <authorList>
            <person name="Li Z."/>
            <person name="Zhang M."/>
        </authorList>
    </citation>
    <scope>NUCLEOTIDE SEQUENCE</scope>
    <source>
        <strain evidence="3">WHS-Z9</strain>
    </source>
</reference>
<name>A0ABY5SYD1_9MICO</name>
<evidence type="ECO:0000256" key="2">
    <source>
        <dbReference type="SAM" id="Phobius"/>
    </source>
</evidence>
<feature type="transmembrane region" description="Helical" evidence="2">
    <location>
        <begin position="507"/>
        <end position="528"/>
    </location>
</feature>
<sequence>MAEEQFTSRRARREAERQAAERAFEAREVPDQPQQAPNSRADLLSPPPAKKPDSAPASRQGAAAAEPVGTDDGESATSRIDPDPSPRTSHERGALASDHPQESRPPVHAEDRLDPQRTPLPHFESRAEKKRYLREHGLSLNGDLSTGALPVVADDQELAERRAASEGRLTGPVPEVSEPDEDRPTEDGSAEPASSKSPSASSDSPASAPSDNAASAPSDNAASAQSESVVEHESYDSAGFGGATEEVAARDFEAPVTRDSAPRPTTRENEPFDALSMPFSALDEDAAEDASSSTAPSKGESNSKRETAAKREPAATSEPAPNADPASRREAAAKAEPGTGTQSTAGAADSAKSAPGAANETAAKETELDEAEPAGRARRMPIVQPPSTSGVRVVTAASAQIPTTDEPVSQAPTAPSNGTETAPADGAGRSEANAPSHEPGSDDAARALAANPETRPMDAVPEAWALPNTDYEDEETENPPGTRIRASSVTGADGQILMGEEPSKMPYIVLGIAAFFAIALIVVAFILFQ</sequence>
<feature type="compositionally biased region" description="Basic and acidic residues" evidence="1">
    <location>
        <begin position="13"/>
        <end position="30"/>
    </location>
</feature>
<feature type="compositionally biased region" description="Polar residues" evidence="1">
    <location>
        <begin position="397"/>
        <end position="420"/>
    </location>
</feature>
<dbReference type="Proteomes" id="UP001064879">
    <property type="component" value="Chromosome"/>
</dbReference>
<organism evidence="3 4">
    <name type="scientific">Brevibacterium spongiae</name>
    <dbReference type="NCBI Taxonomy" id="2909672"/>
    <lineage>
        <taxon>Bacteria</taxon>
        <taxon>Bacillati</taxon>
        <taxon>Actinomycetota</taxon>
        <taxon>Actinomycetes</taxon>
        <taxon>Micrococcales</taxon>
        <taxon>Brevibacteriaceae</taxon>
        <taxon>Brevibacterium</taxon>
    </lineage>
</organism>
<feature type="compositionally biased region" description="Low complexity" evidence="1">
    <location>
        <begin position="190"/>
        <end position="224"/>
    </location>
</feature>
<protein>
    <submittedName>
        <fullName evidence="3">Uncharacterized protein</fullName>
    </submittedName>
</protein>
<evidence type="ECO:0000256" key="1">
    <source>
        <dbReference type="SAM" id="MobiDB-lite"/>
    </source>
</evidence>
<feature type="compositionally biased region" description="Basic and acidic residues" evidence="1">
    <location>
        <begin position="301"/>
        <end position="313"/>
    </location>
</feature>
<accession>A0ABY5SYD1</accession>
<keyword evidence="2" id="KW-0472">Membrane</keyword>
<feature type="compositionally biased region" description="Low complexity" evidence="1">
    <location>
        <begin position="54"/>
        <end position="65"/>
    </location>
</feature>
<dbReference type="RefSeq" id="WP_265420235.1">
    <property type="nucleotide sequence ID" value="NZ_CP093443.1"/>
</dbReference>
<keyword evidence="4" id="KW-1185">Reference proteome</keyword>